<comment type="caution">
    <text evidence="1">The sequence shown here is derived from an EMBL/GenBank/DDBJ whole genome shotgun (WGS) entry which is preliminary data.</text>
</comment>
<evidence type="ECO:0000313" key="2">
    <source>
        <dbReference type="Proteomes" id="UP000601435"/>
    </source>
</evidence>
<dbReference type="Proteomes" id="UP000601435">
    <property type="component" value="Unassembled WGS sequence"/>
</dbReference>
<evidence type="ECO:0000313" key="1">
    <source>
        <dbReference type="EMBL" id="CAE7651299.1"/>
    </source>
</evidence>
<sequence>VSISQPVLAWSAASFQEISTVTISFTVQLATIALRAMLISLPPGFQHRVRSVEEFKVSNQRLPLLKGSTDWLDVSVLDRILISLEPEDPAVDVGTYMFSFPVEMPVAAELPSVNLWQLSFCNSRYCVHPKDEAVLVSFPLPGFLPGEVSLLEQRRQQLAQEAAGRPETASASRMRWSILPGVAVLLWP</sequence>
<feature type="non-terminal residue" evidence="1">
    <location>
        <position position="1"/>
    </location>
</feature>
<gene>
    <name evidence="1" type="ORF">SNEC2469_LOCUS18422</name>
</gene>
<dbReference type="EMBL" id="CAJNJA010030997">
    <property type="protein sequence ID" value="CAE7651299.1"/>
    <property type="molecule type" value="Genomic_DNA"/>
</dbReference>
<keyword evidence="2" id="KW-1185">Reference proteome</keyword>
<organism evidence="1 2">
    <name type="scientific">Symbiodinium necroappetens</name>
    <dbReference type="NCBI Taxonomy" id="1628268"/>
    <lineage>
        <taxon>Eukaryota</taxon>
        <taxon>Sar</taxon>
        <taxon>Alveolata</taxon>
        <taxon>Dinophyceae</taxon>
        <taxon>Suessiales</taxon>
        <taxon>Symbiodiniaceae</taxon>
        <taxon>Symbiodinium</taxon>
    </lineage>
</organism>
<protein>
    <submittedName>
        <fullName evidence="1">Uncharacterized protein</fullName>
    </submittedName>
</protein>
<accession>A0A812VZH3</accession>
<reference evidence="1" key="1">
    <citation type="submission" date="2021-02" db="EMBL/GenBank/DDBJ databases">
        <authorList>
            <person name="Dougan E. K."/>
            <person name="Rhodes N."/>
            <person name="Thang M."/>
            <person name="Chan C."/>
        </authorList>
    </citation>
    <scope>NUCLEOTIDE SEQUENCE</scope>
</reference>
<name>A0A812VZH3_9DINO</name>
<dbReference type="AlphaFoldDB" id="A0A812VZH3"/>
<proteinExistence type="predicted"/>
<dbReference type="OrthoDB" id="430047at2759"/>